<accession>A0A1L7N140</accession>
<dbReference type="KEGG" id="vg:40074425"/>
<name>A0A1L7N140_9CAUD</name>
<dbReference type="OrthoDB" id="5116at10239"/>
<dbReference type="GeneID" id="40074425"/>
<dbReference type="InterPro" id="IPR057119">
    <property type="entry name" value="Phage_TTP_14"/>
</dbReference>
<protein>
    <submittedName>
        <fullName evidence="1">Putative major virion structural protein</fullName>
    </submittedName>
</protein>
<proteinExistence type="predicted"/>
<evidence type="ECO:0000313" key="2">
    <source>
        <dbReference type="Proteomes" id="UP000222831"/>
    </source>
</evidence>
<organism evidence="1 2">
    <name type="scientific">Ralstonia phage RP12</name>
    <dbReference type="NCBI Taxonomy" id="1923889"/>
    <lineage>
        <taxon>Viruses</taxon>
        <taxon>Duplodnaviria</taxon>
        <taxon>Heunggongvirae</taxon>
        <taxon>Uroviricota</taxon>
        <taxon>Caudoviricetes</taxon>
        <taxon>Chimalliviridae</taxon>
        <taxon>Ripduovirus</taxon>
        <taxon>Ripduovirus RP12</taxon>
    </lineage>
</organism>
<reference evidence="1 2" key="1">
    <citation type="submission" date="2016-12" db="EMBL/GenBank/DDBJ databases">
        <title>Characterization of two jumbo phages RP12 and RP31 infecting the phytopathogen Ralstonia solanacearum.</title>
        <authorList>
            <person name="Kawasaki T."/>
            <person name="Yoshikawa G."/>
            <person name="Ogata H."/>
            <person name="Yamada T."/>
        </authorList>
    </citation>
    <scope>NUCLEOTIDE SEQUENCE [LARGE SCALE GENOMIC DNA]</scope>
    <source>
        <strain evidence="1 2">RP12</strain>
    </source>
</reference>
<dbReference type="RefSeq" id="YP_009598723.1">
    <property type="nucleotide sequence ID" value="NC_041911.1"/>
</dbReference>
<evidence type="ECO:0000313" key="1">
    <source>
        <dbReference type="EMBL" id="BAW19004.1"/>
    </source>
</evidence>
<dbReference type="EMBL" id="AP017924">
    <property type="protein sequence ID" value="BAW19004.1"/>
    <property type="molecule type" value="Genomic_DNA"/>
</dbReference>
<sequence>MTQRLTEAILGKDIAYAQGRQNTMLDLRYGGQMGYAPQLNQIISNQPYISRPLIPLLIEAPLGFNDLPNSNYWIESLRSLVELRAIKVTGLESTMEVAVEDTAPVGGAGEMHQDFTNVTRARSNPQFSWVEVYGLAVKSFLEGWVSNLMMDANSKVANVATLLDANARPNAMLADYYGMSVAFIEPDPTHTKVVRAWLCTNMFPSGRIAQSEGQRDLTQAGQHVQYDVTFTAITQVGMGVDYYCQQLLDNINILGANPLARKAFTQYDTNNGGLGEGQLVEPRLQDVGFGYKDLAESLPNNNVKLG</sequence>
<dbReference type="Proteomes" id="UP000222831">
    <property type="component" value="Segment"/>
</dbReference>
<dbReference type="Pfam" id="PF23806">
    <property type="entry name" value="Phage_TTP_14"/>
    <property type="match status" value="1"/>
</dbReference>
<keyword evidence="2" id="KW-1185">Reference proteome</keyword>